<protein>
    <submittedName>
        <fullName evidence="9">Feruloyl esterase</fullName>
        <ecNumber evidence="9">3.1.1.73</ecNumber>
    </submittedName>
</protein>
<dbReference type="RefSeq" id="WP_184800739.1">
    <property type="nucleotide sequence ID" value="NZ_JACIIZ010000006.1"/>
</dbReference>
<dbReference type="InterPro" id="IPR029058">
    <property type="entry name" value="AB_hydrolase_fold"/>
</dbReference>
<dbReference type="PANTHER" id="PTHR33938:SF15">
    <property type="entry name" value="FERULOYL ESTERASE B-RELATED"/>
    <property type="match status" value="1"/>
</dbReference>
<dbReference type="SUPFAM" id="SSF53474">
    <property type="entry name" value="alpha/beta-Hydrolases"/>
    <property type="match status" value="1"/>
</dbReference>
<keyword evidence="4 8" id="KW-0732">Signal</keyword>
<reference evidence="9 10" key="1">
    <citation type="submission" date="2020-08" db="EMBL/GenBank/DDBJ databases">
        <title>Genomic Encyclopedia of Type Strains, Phase IV (KMG-IV): sequencing the most valuable type-strain genomes for metagenomic binning, comparative biology and taxonomic classification.</title>
        <authorList>
            <person name="Goeker M."/>
        </authorList>
    </citation>
    <scope>NUCLEOTIDE SEQUENCE [LARGE SCALE GENOMIC DNA]</scope>
    <source>
        <strain evidence="9 10">DSM 22198</strain>
    </source>
</reference>
<dbReference type="PROSITE" id="PS51318">
    <property type="entry name" value="TAT"/>
    <property type="match status" value="1"/>
</dbReference>
<evidence type="ECO:0000256" key="3">
    <source>
        <dbReference type="ARBA" id="ARBA00022723"/>
    </source>
</evidence>
<keyword evidence="2" id="KW-0719">Serine esterase</keyword>
<evidence type="ECO:0000256" key="5">
    <source>
        <dbReference type="ARBA" id="ARBA00022801"/>
    </source>
</evidence>
<dbReference type="Gene3D" id="3.40.50.1820">
    <property type="entry name" value="alpha/beta hydrolase"/>
    <property type="match status" value="1"/>
</dbReference>
<dbReference type="Proteomes" id="UP000539175">
    <property type="component" value="Unassembled WGS sequence"/>
</dbReference>
<feature type="chain" id="PRO_5031568513" evidence="8">
    <location>
        <begin position="33"/>
        <end position="589"/>
    </location>
</feature>
<evidence type="ECO:0000313" key="9">
    <source>
        <dbReference type="EMBL" id="MBB6251885.1"/>
    </source>
</evidence>
<dbReference type="PANTHER" id="PTHR33938">
    <property type="entry name" value="FERULOYL ESTERASE B-RELATED"/>
    <property type="match status" value="1"/>
</dbReference>
<dbReference type="AlphaFoldDB" id="A0A7X0AXJ6"/>
<accession>A0A7X0AXJ6</accession>
<dbReference type="InterPro" id="IPR006311">
    <property type="entry name" value="TAT_signal"/>
</dbReference>
<comment type="similarity">
    <text evidence="1">Belongs to the tannase family.</text>
</comment>
<organism evidence="9 10">
    <name type="scientific">Nitrospirillum iridis</name>
    <dbReference type="NCBI Taxonomy" id="765888"/>
    <lineage>
        <taxon>Bacteria</taxon>
        <taxon>Pseudomonadati</taxon>
        <taxon>Pseudomonadota</taxon>
        <taxon>Alphaproteobacteria</taxon>
        <taxon>Rhodospirillales</taxon>
        <taxon>Azospirillaceae</taxon>
        <taxon>Nitrospirillum</taxon>
    </lineage>
</organism>
<dbReference type="EMBL" id="JACIIZ010000006">
    <property type="protein sequence ID" value="MBB6251885.1"/>
    <property type="molecule type" value="Genomic_DNA"/>
</dbReference>
<keyword evidence="6" id="KW-0106">Calcium</keyword>
<name>A0A7X0AXJ6_9PROT</name>
<dbReference type="Pfam" id="PF07519">
    <property type="entry name" value="Tannase"/>
    <property type="match status" value="1"/>
</dbReference>
<gene>
    <name evidence="9" type="ORF">FHS74_002445</name>
</gene>
<keyword evidence="5 9" id="KW-0378">Hydrolase</keyword>
<evidence type="ECO:0000256" key="8">
    <source>
        <dbReference type="SAM" id="SignalP"/>
    </source>
</evidence>
<evidence type="ECO:0000313" key="10">
    <source>
        <dbReference type="Proteomes" id="UP000539175"/>
    </source>
</evidence>
<keyword evidence="3" id="KW-0479">Metal-binding</keyword>
<evidence type="ECO:0000256" key="1">
    <source>
        <dbReference type="ARBA" id="ARBA00006249"/>
    </source>
</evidence>
<keyword evidence="10" id="KW-1185">Reference proteome</keyword>
<keyword evidence="7" id="KW-1015">Disulfide bond</keyword>
<evidence type="ECO:0000256" key="7">
    <source>
        <dbReference type="ARBA" id="ARBA00023157"/>
    </source>
</evidence>
<comment type="caution">
    <text evidence="9">The sequence shown here is derived from an EMBL/GenBank/DDBJ whole genome shotgun (WGS) entry which is preliminary data.</text>
</comment>
<evidence type="ECO:0000256" key="4">
    <source>
        <dbReference type="ARBA" id="ARBA00022729"/>
    </source>
</evidence>
<feature type="signal peptide" evidence="8">
    <location>
        <begin position="1"/>
        <end position="32"/>
    </location>
</feature>
<proteinExistence type="inferred from homology"/>
<sequence length="589" mass="61214">MPHHSRTSALRLSVATLLVTAAPLALSTGAQAAEADLKGRCLALEKVMSGHWPDASTRIVSATPQPAGPVTLPPMMPGAPGTPVQLPEHCEVYGILHERTGVDGQAYAIRFHVRLPAAWNQGFFFQGGGGTNGEVGNAIGPTLSDTPPALAQGYAVVSQDSGHDNQRNTDPTHGGTAAFGFDPQARADYGNASLKPVADAAKALVAAFYGNAPRRSYFVGCSKGGEEGMVFAQQHPEEFDGIIAAAPGFALPRAALAQAWDVQAFAPLAKGPDGQPSFTQFASAFSDADLGLVRDAVLEACDADDGAKDGIVGTFAQCTAAKVAPALKARTCAPNAQGAAKADGCLTPAQVTAITQSLGGPRTKAGQAIYSDWPWDGGVGAPGWRVWKLGIPDRVPALNVMLGAASLSSVFTVPPTPLPADPQSALRWQLGLDMDQVAGQLTATSATFPRSAWQDVSAHSADLSAFKARGAKLMVPHGASDPVFSINDTIAWWREVDAKQGGKAADFVRVFPVPGMNHCAGGPATSHYDAFGALVRWVEQGQAPDRLNASAGPDTPWPGRTRPLCPYPKVARYKGSGDLNSADSFACDL</sequence>
<evidence type="ECO:0000256" key="2">
    <source>
        <dbReference type="ARBA" id="ARBA00022487"/>
    </source>
</evidence>
<evidence type="ECO:0000256" key="6">
    <source>
        <dbReference type="ARBA" id="ARBA00022837"/>
    </source>
</evidence>
<dbReference type="EC" id="3.1.1.73" evidence="9"/>
<dbReference type="GO" id="GO:0046872">
    <property type="term" value="F:metal ion binding"/>
    <property type="evidence" value="ECO:0007669"/>
    <property type="project" value="UniProtKB-KW"/>
</dbReference>
<dbReference type="InterPro" id="IPR011118">
    <property type="entry name" value="Tannase/feruloyl_esterase"/>
</dbReference>
<dbReference type="GO" id="GO:0030600">
    <property type="term" value="F:feruloyl esterase activity"/>
    <property type="evidence" value="ECO:0007669"/>
    <property type="project" value="UniProtKB-EC"/>
</dbReference>